<evidence type="ECO:0000313" key="2">
    <source>
        <dbReference type="EMBL" id="AFA44345.1"/>
    </source>
</evidence>
<accession>H6X3M9</accession>
<feature type="domain" description="IraD/Gp25-like" evidence="1">
    <location>
        <begin position="22"/>
        <end position="102"/>
    </location>
</feature>
<reference evidence="2 3" key="1">
    <citation type="journal article" date="2012" name="J. Virol.">
        <title>Genome of Klebsiella sp.-Infecting Bacteriophage vB_KleM_RaK2.</title>
        <authorList>
            <person name="Simoliunas E."/>
            <person name="Kaliniene L."/>
            <person name="Truncaite L."/>
            <person name="Klausa V."/>
            <person name="Zajanckauskaite A."/>
            <person name="Meskys R."/>
        </authorList>
    </citation>
    <scope>NUCLEOTIDE SEQUENCE [LARGE SCALE GENOMIC DNA]</scope>
</reference>
<name>H6X3M9_9CAUD</name>
<keyword evidence="3" id="KW-1185">Reference proteome</keyword>
<organism evidence="2 3">
    <name type="scientific">Klebsiella phage vB_KleM_RaK2</name>
    <dbReference type="NCBI Taxonomy" id="1147094"/>
    <lineage>
        <taxon>Viruses</taxon>
        <taxon>Duplodnaviria</taxon>
        <taxon>Heunggongvirae</taxon>
        <taxon>Uroviricota</taxon>
        <taxon>Caudoviricetes</taxon>
        <taxon>Alcyoneusvirus</taxon>
        <taxon>Alcyoneusvirus RaK2</taxon>
    </lineage>
</organism>
<protein>
    <recommendedName>
        <fullName evidence="1">IraD/Gp25-like domain-containing protein</fullName>
    </recommendedName>
</protein>
<dbReference type="InterPro" id="IPR007048">
    <property type="entry name" value="IraD/Gp25-like"/>
</dbReference>
<proteinExistence type="predicted"/>
<gene>
    <name evidence="2" type="ORF">RaK2_00072</name>
</gene>
<dbReference type="GeneID" id="14012660"/>
<dbReference type="OrthoDB" id="14871at10239"/>
<dbReference type="RefSeq" id="YP_007007227.1">
    <property type="nucleotide sequence ID" value="NC_019526.1"/>
</dbReference>
<sequence length="129" mass="15033">MAVVFKGFSTPSQGRTKTLYNEELIRQDLLNHFNTRKGERAFDANYGFIGWDLIFSLDSYNTLNLIEADCRRIVYEEPRVELLNIAAEKIDYGYVVELQLKYVILNSVETLRMVFDNRNTDKMSSYVVS</sequence>
<dbReference type="Gene3D" id="3.10.450.40">
    <property type="match status" value="1"/>
</dbReference>
<dbReference type="KEGG" id="vg:14012660"/>
<dbReference type="EMBL" id="JQ513383">
    <property type="protein sequence ID" value="AFA44345.1"/>
    <property type="molecule type" value="Genomic_DNA"/>
</dbReference>
<dbReference type="SUPFAM" id="SSF160719">
    <property type="entry name" value="gpW/gp25-like"/>
    <property type="match status" value="1"/>
</dbReference>
<evidence type="ECO:0000313" key="3">
    <source>
        <dbReference type="Proteomes" id="UP000007524"/>
    </source>
</evidence>
<dbReference type="Pfam" id="PF04965">
    <property type="entry name" value="GPW_gp25"/>
    <property type="match status" value="1"/>
</dbReference>
<dbReference type="Proteomes" id="UP000007524">
    <property type="component" value="Segment"/>
</dbReference>
<evidence type="ECO:0000259" key="1">
    <source>
        <dbReference type="Pfam" id="PF04965"/>
    </source>
</evidence>